<organism evidence="1">
    <name type="scientific">marine sediment metagenome</name>
    <dbReference type="NCBI Taxonomy" id="412755"/>
    <lineage>
        <taxon>unclassified sequences</taxon>
        <taxon>metagenomes</taxon>
        <taxon>ecological metagenomes</taxon>
    </lineage>
</organism>
<dbReference type="EMBL" id="LAZR01039784">
    <property type="protein sequence ID" value="KKL16142.1"/>
    <property type="molecule type" value="Genomic_DNA"/>
</dbReference>
<gene>
    <name evidence="1" type="ORF">LCGC14_2498530</name>
</gene>
<dbReference type="AlphaFoldDB" id="A0A0F9BQK6"/>
<accession>A0A0F9BQK6</accession>
<reference evidence="1" key="1">
    <citation type="journal article" date="2015" name="Nature">
        <title>Complex archaea that bridge the gap between prokaryotes and eukaryotes.</title>
        <authorList>
            <person name="Spang A."/>
            <person name="Saw J.H."/>
            <person name="Jorgensen S.L."/>
            <person name="Zaremba-Niedzwiedzka K."/>
            <person name="Martijn J."/>
            <person name="Lind A.E."/>
            <person name="van Eijk R."/>
            <person name="Schleper C."/>
            <person name="Guy L."/>
            <person name="Ettema T.J."/>
        </authorList>
    </citation>
    <scope>NUCLEOTIDE SEQUENCE</scope>
</reference>
<feature type="non-terminal residue" evidence="1">
    <location>
        <position position="1"/>
    </location>
</feature>
<comment type="caution">
    <text evidence="1">The sequence shown here is derived from an EMBL/GenBank/DDBJ whole genome shotgun (WGS) entry which is preliminary data.</text>
</comment>
<sequence length="152" mass="17514">TMLNQPIWQKYYKNTTSTANLLDNLIAVKNEAIEKMEKMINPGWLEQDEANGDKVLVRKIWMTPALSINDLEDCEVVLGMCLTFCINDITSKQIEDLSKHGKVIITDCHTNGSIVEKDLWTIDYDTSYNFMFELEDEDDEKKVLSRSFGHSE</sequence>
<proteinExistence type="predicted"/>
<name>A0A0F9BQK6_9ZZZZ</name>
<protein>
    <submittedName>
        <fullName evidence="1">Uncharacterized protein</fullName>
    </submittedName>
</protein>
<evidence type="ECO:0000313" key="1">
    <source>
        <dbReference type="EMBL" id="KKL16142.1"/>
    </source>
</evidence>